<evidence type="ECO:0000313" key="4">
    <source>
        <dbReference type="Proteomes" id="UP000629468"/>
    </source>
</evidence>
<feature type="domain" description="DUF6729" evidence="2">
    <location>
        <begin position="279"/>
        <end position="434"/>
    </location>
</feature>
<dbReference type="GO" id="GO:0003676">
    <property type="term" value="F:nucleic acid binding"/>
    <property type="evidence" value="ECO:0007669"/>
    <property type="project" value="InterPro"/>
</dbReference>
<evidence type="ECO:0000313" key="3">
    <source>
        <dbReference type="EMBL" id="KAF7761276.1"/>
    </source>
</evidence>
<feature type="region of interest" description="Disordered" evidence="1">
    <location>
        <begin position="73"/>
        <end position="223"/>
    </location>
</feature>
<evidence type="ECO:0000259" key="2">
    <source>
        <dbReference type="Pfam" id="PF20499"/>
    </source>
</evidence>
<dbReference type="Gene3D" id="3.30.420.10">
    <property type="entry name" value="Ribonuclease H-like superfamily/Ribonuclease H"/>
    <property type="match status" value="1"/>
</dbReference>
<name>A0A8H7EWN8_AGABI</name>
<dbReference type="InterPro" id="IPR046616">
    <property type="entry name" value="DUF6729"/>
</dbReference>
<dbReference type="Proteomes" id="UP000629468">
    <property type="component" value="Unassembled WGS sequence"/>
</dbReference>
<feature type="compositionally biased region" description="Basic residues" evidence="1">
    <location>
        <begin position="83"/>
        <end position="99"/>
    </location>
</feature>
<gene>
    <name evidence="3" type="ORF">Agabi119p4_10685</name>
</gene>
<protein>
    <recommendedName>
        <fullName evidence="2">DUF6729 domain-containing protein</fullName>
    </recommendedName>
</protein>
<feature type="compositionally biased region" description="Low complexity" evidence="1">
    <location>
        <begin position="104"/>
        <end position="127"/>
    </location>
</feature>
<dbReference type="EMBL" id="JABXXO010000014">
    <property type="protein sequence ID" value="KAF7761276.1"/>
    <property type="molecule type" value="Genomic_DNA"/>
</dbReference>
<comment type="caution">
    <text evidence="3">The sequence shown here is derived from an EMBL/GenBank/DDBJ whole genome shotgun (WGS) entry which is preliminary data.</text>
</comment>
<proteinExistence type="predicted"/>
<organism evidence="3 4">
    <name type="scientific">Agaricus bisporus var. burnettii</name>
    <dbReference type="NCBI Taxonomy" id="192524"/>
    <lineage>
        <taxon>Eukaryota</taxon>
        <taxon>Fungi</taxon>
        <taxon>Dikarya</taxon>
        <taxon>Basidiomycota</taxon>
        <taxon>Agaricomycotina</taxon>
        <taxon>Agaricomycetes</taxon>
        <taxon>Agaricomycetidae</taxon>
        <taxon>Agaricales</taxon>
        <taxon>Agaricineae</taxon>
        <taxon>Agaricaceae</taxon>
        <taxon>Agaricus</taxon>
    </lineage>
</organism>
<dbReference type="AlphaFoldDB" id="A0A8H7EWN8"/>
<evidence type="ECO:0000256" key="1">
    <source>
        <dbReference type="SAM" id="MobiDB-lite"/>
    </source>
</evidence>
<dbReference type="Pfam" id="PF20499">
    <property type="entry name" value="DUF6729"/>
    <property type="match status" value="1"/>
</dbReference>
<accession>A0A8H7EWN8</accession>
<sequence length="694" mass="78200">MEVRPNLASHDESAFLLEVTDCNHHHYGDGSLSGPGPSTAAANTSLTLVSQSDPADGSSAALLQVPYRGRGRPRIRPIFYGPKRPRGRPAGAKSKKKKGLPVITATKPSVTSSSTTNTETATATQSSGPIRCGTQRSGATVRPAAAPDTTVPLERGNSHLESRTTDAPATLTILQDEDPERAIDDITTNDEETYADGEGIGAGEERPEGVEDDDFDEEVDEDQSLRRRPLPPWLWNSFNARVDESKPRNAQGLPPLYADSGSFWFPRKSSFFILENTRHVTPSDLFNPQFFLWDPQALCKSIPCPQCKAPLQRHQHIPWPRRCVDLNSTFWIIGYRYRCSYCLNLRTQRRTVTFRSWDPRILAVLPSHIANEFPAYLSHRNAMSKSLFEWMCSCFQNGVGSKQFSDSLRVQHLLAYDKLHLQYLHYLVSLRQTLHAYSGRKYESFLPFDDVTPRGRHGFTPGSEWLRDMYDNFIEEHQHDFNQHMSMLTGEICAIDHSHKVTKHIARVNGEQIFTALLTVTNEKGEIRVCNFVATKSHSQYETALNRMRESLDKYGHNQPILFYTDNMADKQFLEKSFPSLRKDVIPVEKYSRLDPFIIPSNVQILIKDTVTSINLAVSTILDDVPADDGEIVVGFDSEWNVELSPQGFVRSSGNTAIVQIAYQNRVYILQVCDSQPKCYDLRANTQVATKAKT</sequence>
<dbReference type="InterPro" id="IPR036397">
    <property type="entry name" value="RNaseH_sf"/>
</dbReference>
<reference evidence="3 4" key="1">
    <citation type="journal article" name="Sci. Rep.">
        <title>Telomere-to-telomere assembled and centromere annotated genomes of the two main subspecies of the button mushroom Agaricus bisporus reveal especially polymorphic chromosome ends.</title>
        <authorList>
            <person name="Sonnenberg A.S.M."/>
            <person name="Sedaghat-Telgerd N."/>
            <person name="Lavrijssen B."/>
            <person name="Ohm R.A."/>
            <person name="Hendrickx P.M."/>
            <person name="Scholtmeijer K."/>
            <person name="Baars J.J.P."/>
            <person name="van Peer A."/>
        </authorList>
    </citation>
    <scope>NUCLEOTIDE SEQUENCE [LARGE SCALE GENOMIC DNA]</scope>
    <source>
        <strain evidence="3 4">H119_p4</strain>
    </source>
</reference>
<feature type="compositionally biased region" description="Acidic residues" evidence="1">
    <location>
        <begin position="210"/>
        <end position="222"/>
    </location>
</feature>